<keyword evidence="2" id="KW-1185">Reference proteome</keyword>
<dbReference type="Proteomes" id="UP000010077">
    <property type="component" value="Chromosome"/>
</dbReference>
<proteinExistence type="predicted"/>
<dbReference type="AlphaFoldDB" id="K7Z440"/>
<dbReference type="HOGENOM" id="CLU_3150666_0_0_5"/>
<name>K7Z440_9PROT</name>
<sequence>MLYSMSIDCYHYFCFFVKKKDIANTLKHNNLKLLLFLNVSGFKYSLII</sequence>
<evidence type="ECO:0000313" key="2">
    <source>
        <dbReference type="Proteomes" id="UP000010077"/>
    </source>
</evidence>
<accession>K7Z440</accession>
<dbReference type="EMBL" id="CP003539">
    <property type="protein sequence ID" value="AFX98778.1"/>
    <property type="molecule type" value="Genomic_DNA"/>
</dbReference>
<organism evidence="1 2">
    <name type="scientific">Candidatus Endolissoclinum faulkneri L2</name>
    <dbReference type="NCBI Taxonomy" id="1193729"/>
    <lineage>
        <taxon>Bacteria</taxon>
        <taxon>Pseudomonadati</taxon>
        <taxon>Pseudomonadota</taxon>
        <taxon>Alphaproteobacteria</taxon>
        <taxon>Rhodospirillales</taxon>
        <taxon>Rhodospirillaceae</taxon>
        <taxon>Candidatus Endolissoclinum</taxon>
    </lineage>
</organism>
<dbReference type="KEGG" id="thal:A1OE_587"/>
<evidence type="ECO:0000313" key="1">
    <source>
        <dbReference type="EMBL" id="AFX98778.1"/>
    </source>
</evidence>
<reference evidence="1 2" key="1">
    <citation type="journal article" date="2012" name="Proc. Natl. Acad. Sci. U.S.A.">
        <title>Genome streamlining and chemical defense in a coral reef symbiosis.</title>
        <authorList>
            <person name="Kwan J.C."/>
            <person name="Donia M.S."/>
            <person name="Han A.W."/>
            <person name="Hirose E."/>
            <person name="Haygood M.G."/>
            <person name="Schmidt E.W."/>
        </authorList>
    </citation>
    <scope>NUCLEOTIDE SEQUENCE [LARGE SCALE GENOMIC DNA]</scope>
    <source>
        <strain evidence="1 2">L2</strain>
    </source>
</reference>
<gene>
    <name evidence="1" type="ORF">A1OE_587</name>
</gene>
<protein>
    <submittedName>
        <fullName evidence="1">Uncharacterized protein</fullName>
    </submittedName>
</protein>